<feature type="chain" id="PRO_5043697977" description="Gamma-interferon-inducible lysosomal thiol reductase" evidence="3">
    <location>
        <begin position="25"/>
        <end position="242"/>
    </location>
</feature>
<reference evidence="4 5" key="1">
    <citation type="journal article" date="2021" name="Hortic Res">
        <title>Chromosome-scale assembly of the Dendrobium chrysotoxum genome enhances the understanding of orchid evolution.</title>
        <authorList>
            <person name="Zhang Y."/>
            <person name="Zhang G.Q."/>
            <person name="Zhang D."/>
            <person name="Liu X.D."/>
            <person name="Xu X.Y."/>
            <person name="Sun W.H."/>
            <person name="Yu X."/>
            <person name="Zhu X."/>
            <person name="Wang Z.W."/>
            <person name="Zhao X."/>
            <person name="Zhong W.Y."/>
            <person name="Chen H."/>
            <person name="Yin W.L."/>
            <person name="Huang T."/>
            <person name="Niu S.C."/>
            <person name="Liu Z.J."/>
        </authorList>
    </citation>
    <scope>NUCLEOTIDE SEQUENCE [LARGE SCALE GENOMIC DNA]</scope>
    <source>
        <strain evidence="4">Lindl</strain>
    </source>
</reference>
<keyword evidence="3" id="KW-0732">Signal</keyword>
<evidence type="ECO:0000256" key="2">
    <source>
        <dbReference type="ARBA" id="ARBA00023180"/>
    </source>
</evidence>
<dbReference type="EMBL" id="JAGFBR010000001">
    <property type="protein sequence ID" value="KAH0470400.1"/>
    <property type="molecule type" value="Genomic_DNA"/>
</dbReference>
<proteinExistence type="inferred from homology"/>
<evidence type="ECO:0000313" key="5">
    <source>
        <dbReference type="Proteomes" id="UP000775213"/>
    </source>
</evidence>
<feature type="signal peptide" evidence="3">
    <location>
        <begin position="1"/>
        <end position="24"/>
    </location>
</feature>
<dbReference type="Pfam" id="PF03227">
    <property type="entry name" value="GILT"/>
    <property type="match status" value="1"/>
</dbReference>
<dbReference type="PANTHER" id="PTHR13234">
    <property type="entry name" value="GAMMA-INTERFERON INDUCIBLE LYSOSOMAL THIOL REDUCTASE GILT"/>
    <property type="match status" value="1"/>
</dbReference>
<name>A0AAV7H882_DENCH</name>
<dbReference type="AlphaFoldDB" id="A0AAV7H882"/>
<dbReference type="Gene3D" id="3.40.30.10">
    <property type="entry name" value="Glutaredoxin"/>
    <property type="match status" value="1"/>
</dbReference>
<dbReference type="InterPro" id="IPR004911">
    <property type="entry name" value="Interferon-induced_GILT"/>
</dbReference>
<sequence>MDFRRIVLVFFLSTTLLFTSPVTSNDDAKVALALYYESLCPYSANFIVNYLAKIFDNSIIDIVDLDLIPYGNARLKANGTITCQHGPYECLLNTIEACAITTWPDLTEHFKFIFCVENLVVKHKYKEWESCFQETGLNSEAVSVCYYSGYGKELELKYAAQTDALEPPHKYVPWVVVNGQPLYEDYENFEVYLCNAYEGNSPPKACQGLTGLATKKKEASPAHHVSLVDELFGSNEVNKAEA</sequence>
<dbReference type="GO" id="GO:0016671">
    <property type="term" value="F:oxidoreductase activity, acting on a sulfur group of donors, disulfide as acceptor"/>
    <property type="evidence" value="ECO:0007669"/>
    <property type="project" value="InterPro"/>
</dbReference>
<keyword evidence="5" id="KW-1185">Reference proteome</keyword>
<evidence type="ECO:0008006" key="6">
    <source>
        <dbReference type="Google" id="ProtNLM"/>
    </source>
</evidence>
<organism evidence="4 5">
    <name type="scientific">Dendrobium chrysotoxum</name>
    <name type="common">Orchid</name>
    <dbReference type="NCBI Taxonomy" id="161865"/>
    <lineage>
        <taxon>Eukaryota</taxon>
        <taxon>Viridiplantae</taxon>
        <taxon>Streptophyta</taxon>
        <taxon>Embryophyta</taxon>
        <taxon>Tracheophyta</taxon>
        <taxon>Spermatophyta</taxon>
        <taxon>Magnoliopsida</taxon>
        <taxon>Liliopsida</taxon>
        <taxon>Asparagales</taxon>
        <taxon>Orchidaceae</taxon>
        <taxon>Epidendroideae</taxon>
        <taxon>Malaxideae</taxon>
        <taxon>Dendrobiinae</taxon>
        <taxon>Dendrobium</taxon>
    </lineage>
</organism>
<evidence type="ECO:0000313" key="4">
    <source>
        <dbReference type="EMBL" id="KAH0470400.1"/>
    </source>
</evidence>
<evidence type="ECO:0000256" key="1">
    <source>
        <dbReference type="ARBA" id="ARBA00005679"/>
    </source>
</evidence>
<gene>
    <name evidence="4" type="ORF">IEQ34_000123</name>
</gene>
<evidence type="ECO:0000256" key="3">
    <source>
        <dbReference type="SAM" id="SignalP"/>
    </source>
</evidence>
<comment type="caution">
    <text evidence="4">The sequence shown here is derived from an EMBL/GenBank/DDBJ whole genome shotgun (WGS) entry which is preliminary data.</text>
</comment>
<keyword evidence="2" id="KW-0325">Glycoprotein</keyword>
<comment type="similarity">
    <text evidence="1">Belongs to the GILT family.</text>
</comment>
<dbReference type="PANTHER" id="PTHR13234:SF75">
    <property type="entry name" value="GAMMA INTERFERON INDUCIBLE LYSOSOMAL THIOL REDUCTASE FAMILY PROTEIN, EXPRESSED"/>
    <property type="match status" value="1"/>
</dbReference>
<accession>A0AAV7H882</accession>
<protein>
    <recommendedName>
        <fullName evidence="6">Gamma-interferon-inducible lysosomal thiol reductase</fullName>
    </recommendedName>
</protein>
<dbReference type="Proteomes" id="UP000775213">
    <property type="component" value="Unassembled WGS sequence"/>
</dbReference>